<keyword evidence="2" id="KW-1185">Reference proteome</keyword>
<reference evidence="1" key="1">
    <citation type="journal article" date="2021" name="New Phytol.">
        <title>Evolutionary innovations through gain and loss of genes in the ectomycorrhizal Boletales.</title>
        <authorList>
            <person name="Wu G."/>
            <person name="Miyauchi S."/>
            <person name="Morin E."/>
            <person name="Kuo A."/>
            <person name="Drula E."/>
            <person name="Varga T."/>
            <person name="Kohler A."/>
            <person name="Feng B."/>
            <person name="Cao Y."/>
            <person name="Lipzen A."/>
            <person name="Daum C."/>
            <person name="Hundley H."/>
            <person name="Pangilinan J."/>
            <person name="Johnson J."/>
            <person name="Barry K."/>
            <person name="LaButti K."/>
            <person name="Ng V."/>
            <person name="Ahrendt S."/>
            <person name="Min B."/>
            <person name="Choi I.G."/>
            <person name="Park H."/>
            <person name="Plett J.M."/>
            <person name="Magnuson J."/>
            <person name="Spatafora J.W."/>
            <person name="Nagy L.G."/>
            <person name="Henrissat B."/>
            <person name="Grigoriev I.V."/>
            <person name="Yang Z.L."/>
            <person name="Xu J."/>
            <person name="Martin F.M."/>
        </authorList>
    </citation>
    <scope>NUCLEOTIDE SEQUENCE</scope>
    <source>
        <strain evidence="1">ATCC 28755</strain>
    </source>
</reference>
<comment type="caution">
    <text evidence="1">The sequence shown here is derived from an EMBL/GenBank/DDBJ whole genome shotgun (WGS) entry which is preliminary data.</text>
</comment>
<evidence type="ECO:0000313" key="1">
    <source>
        <dbReference type="EMBL" id="KAH7915302.1"/>
    </source>
</evidence>
<accession>A0ACB8ASF9</accession>
<proteinExistence type="predicted"/>
<organism evidence="1 2">
    <name type="scientific">Hygrophoropsis aurantiaca</name>
    <dbReference type="NCBI Taxonomy" id="72124"/>
    <lineage>
        <taxon>Eukaryota</taxon>
        <taxon>Fungi</taxon>
        <taxon>Dikarya</taxon>
        <taxon>Basidiomycota</taxon>
        <taxon>Agaricomycotina</taxon>
        <taxon>Agaricomycetes</taxon>
        <taxon>Agaricomycetidae</taxon>
        <taxon>Boletales</taxon>
        <taxon>Coniophorineae</taxon>
        <taxon>Hygrophoropsidaceae</taxon>
        <taxon>Hygrophoropsis</taxon>
    </lineage>
</organism>
<dbReference type="EMBL" id="MU267602">
    <property type="protein sequence ID" value="KAH7915302.1"/>
    <property type="molecule type" value="Genomic_DNA"/>
</dbReference>
<gene>
    <name evidence="1" type="ORF">BJ138DRAFT_1170048</name>
</gene>
<evidence type="ECO:0000313" key="2">
    <source>
        <dbReference type="Proteomes" id="UP000790377"/>
    </source>
</evidence>
<dbReference type="Proteomes" id="UP000790377">
    <property type="component" value="Unassembled WGS sequence"/>
</dbReference>
<protein>
    <submittedName>
        <fullName evidence="1">Inositol-pentakisphosphate 2-kinase</fullName>
    </submittedName>
</protein>
<sequence length="443" mass="49675">MSPLQPFETAAVVFGRKIIAFGRTQIVQTQPQDWLYVSEGGATIVFAYAGPPHPEFDGKVLRLRKKSTIVDATNAVKDEEPDDAMVAFQRRVISRLVPSQHLPELEFVLLDPSWLNKLAELREADRPQMRRSKDRIDSGKTKGILSTDLVGREGLAVEIKPKWGFLPCATHLSPPTAHVKTHTCRFCMHTYSRSAEKGDNILSAYCPLDLFSGDRQRILNALHNLWMAWYNSDGSHNNLKLFAEGKLVKPSNKPMMDLLSTSLAAESSDSASLEGAFANAIIDLILESPVFQMISSLQQSLDPLDVEGVAKLYMQEHQIGFIDSKTSILGSDVIFDPSLGEWEDFIDAFTNQFPSWDHSNPQRDHLRHYLMAQLLSGTFKDCSVILQPQIPRTSLDFMGKVTIIDLDVKGMSRLSKWQALDREIVECYLGNERPKQCVVGSLE</sequence>
<name>A0ACB8ASF9_9AGAM</name>